<dbReference type="Pfam" id="PF00291">
    <property type="entry name" value="PALP"/>
    <property type="match status" value="1"/>
</dbReference>
<proteinExistence type="inferred from homology"/>
<evidence type="ECO:0000259" key="4">
    <source>
        <dbReference type="Pfam" id="PF00291"/>
    </source>
</evidence>
<dbReference type="PIRSF" id="PIRSF006278">
    <property type="entry name" value="ACCD_DCysDesulf"/>
    <property type="match status" value="1"/>
</dbReference>
<keyword evidence="3" id="KW-0663">Pyridoxal phosphate</keyword>
<dbReference type="Proteomes" id="UP001297092">
    <property type="component" value="Unassembled WGS sequence"/>
</dbReference>
<dbReference type="InterPro" id="IPR001926">
    <property type="entry name" value="TrpB-like_PALP"/>
</dbReference>
<evidence type="ECO:0000256" key="2">
    <source>
        <dbReference type="ARBA" id="ARBA00008639"/>
    </source>
</evidence>
<evidence type="ECO:0000256" key="1">
    <source>
        <dbReference type="ARBA" id="ARBA00001933"/>
    </source>
</evidence>
<dbReference type="EMBL" id="JAHCTB010000002">
    <property type="protein sequence ID" value="MBT0607514.1"/>
    <property type="molecule type" value="Genomic_DNA"/>
</dbReference>
<sequence>MFFDTKNVLTASINLKDFGVGNYNLSLRREDLIHPLVSGNKFRKLKYNFEEAIQKKSEAILTFGGAYSNHIAAVAAAGKQCNLKTIGIIRGEELAIKFQQNPTLAFASRCGMHLQFISREQYRLKDQVEFLKNLKKDFGNFYLVPEGGTNQLAVKGCEEIITSEDTQYDYICAPVGTGGTLAGLVRASLPNQKVLGFSALRGNFISSEIEKYTSKTNFEITDSYCFGGYGKIDAVLVRFINEFREKTGIPLDPVYTGKMMFGIIALLKSNYFSENSRILAIHTGGLQGISGMNEKLKNKNLPLIQ</sequence>
<evidence type="ECO:0000313" key="6">
    <source>
        <dbReference type="Proteomes" id="UP001297092"/>
    </source>
</evidence>
<comment type="similarity">
    <text evidence="2">Belongs to the ACC deaminase/D-cysteine desulfhydrase family.</text>
</comment>
<name>A0ABS5S530_9FLAO</name>
<accession>A0ABS5S530</accession>
<feature type="domain" description="Tryptophan synthase beta chain-like PALP" evidence="4">
    <location>
        <begin position="25"/>
        <end position="284"/>
    </location>
</feature>
<dbReference type="InterPro" id="IPR036052">
    <property type="entry name" value="TrpB-like_PALP_sf"/>
</dbReference>
<dbReference type="PANTHER" id="PTHR43780">
    <property type="entry name" value="1-AMINOCYCLOPROPANE-1-CARBOXYLATE DEAMINASE-RELATED"/>
    <property type="match status" value="1"/>
</dbReference>
<gene>
    <name evidence="5" type="ORF">KIV10_04915</name>
</gene>
<evidence type="ECO:0000313" key="5">
    <source>
        <dbReference type="EMBL" id="MBT0607514.1"/>
    </source>
</evidence>
<dbReference type="Gene3D" id="3.40.50.1100">
    <property type="match status" value="2"/>
</dbReference>
<organism evidence="5 6">
    <name type="scientific">Aequorivita echinoideorum</name>
    <dbReference type="NCBI Taxonomy" id="1549647"/>
    <lineage>
        <taxon>Bacteria</taxon>
        <taxon>Pseudomonadati</taxon>
        <taxon>Bacteroidota</taxon>
        <taxon>Flavobacteriia</taxon>
        <taxon>Flavobacteriales</taxon>
        <taxon>Flavobacteriaceae</taxon>
        <taxon>Aequorivita</taxon>
    </lineage>
</organism>
<dbReference type="PANTHER" id="PTHR43780:SF2">
    <property type="entry name" value="1-AMINOCYCLOPROPANE-1-CARBOXYLATE DEAMINASE-RELATED"/>
    <property type="match status" value="1"/>
</dbReference>
<dbReference type="SUPFAM" id="SSF53686">
    <property type="entry name" value="Tryptophan synthase beta subunit-like PLP-dependent enzymes"/>
    <property type="match status" value="1"/>
</dbReference>
<dbReference type="InterPro" id="IPR027278">
    <property type="entry name" value="ACCD_DCysDesulf"/>
</dbReference>
<reference evidence="5 6" key="1">
    <citation type="submission" date="2021-05" db="EMBL/GenBank/DDBJ databases">
        <title>Aequorivita echinoideorum JCM 30378 genome.</title>
        <authorList>
            <person name="Zhang H."/>
            <person name="Li C."/>
        </authorList>
    </citation>
    <scope>NUCLEOTIDE SEQUENCE [LARGE SCALE GENOMIC DNA]</scope>
    <source>
        <strain evidence="5 6">JCM30378</strain>
    </source>
</reference>
<keyword evidence="6" id="KW-1185">Reference proteome</keyword>
<evidence type="ECO:0000256" key="3">
    <source>
        <dbReference type="ARBA" id="ARBA00022898"/>
    </source>
</evidence>
<dbReference type="RefSeq" id="WP_214112378.1">
    <property type="nucleotide sequence ID" value="NZ_JAHCTB010000002.1"/>
</dbReference>
<comment type="cofactor">
    <cofactor evidence="1">
        <name>pyridoxal 5'-phosphate</name>
        <dbReference type="ChEBI" id="CHEBI:597326"/>
    </cofactor>
</comment>
<comment type="caution">
    <text evidence="5">The sequence shown here is derived from an EMBL/GenBank/DDBJ whole genome shotgun (WGS) entry which is preliminary data.</text>
</comment>
<protein>
    <submittedName>
        <fullName evidence="5">Pyridoxal-phosphate dependent enzyme</fullName>
    </submittedName>
</protein>